<evidence type="ECO:0000256" key="1">
    <source>
        <dbReference type="SAM" id="Phobius"/>
    </source>
</evidence>
<feature type="transmembrane region" description="Helical" evidence="1">
    <location>
        <begin position="105"/>
        <end position="126"/>
    </location>
</feature>
<gene>
    <name evidence="2" type="ORF">SAMN05444422_108190</name>
</gene>
<reference evidence="3" key="1">
    <citation type="submission" date="2016-10" db="EMBL/GenBank/DDBJ databases">
        <authorList>
            <person name="Varghese N."/>
            <person name="Submissions S."/>
        </authorList>
    </citation>
    <scope>NUCLEOTIDE SEQUENCE [LARGE SCALE GENOMIC DNA]</scope>
    <source>
        <strain evidence="3">DSM 13078</strain>
    </source>
</reference>
<dbReference type="AlphaFoldDB" id="A0A1I1JHB6"/>
<keyword evidence="1" id="KW-0472">Membrane</keyword>
<dbReference type="RefSeq" id="WP_089789022.1">
    <property type="nucleotide sequence ID" value="NZ_FOKW01000008.1"/>
</dbReference>
<dbReference type="InterPro" id="IPR009577">
    <property type="entry name" value="Sm_multidrug_ex"/>
</dbReference>
<organism evidence="2 3">
    <name type="scientific">Natronobacterium haloterrestre</name>
    <name type="common">Halobiforma haloterrestris</name>
    <dbReference type="NCBI Taxonomy" id="148448"/>
    <lineage>
        <taxon>Archaea</taxon>
        <taxon>Methanobacteriati</taxon>
        <taxon>Methanobacteriota</taxon>
        <taxon>Stenosarchaea group</taxon>
        <taxon>Halobacteria</taxon>
        <taxon>Halobacteriales</taxon>
        <taxon>Natrialbaceae</taxon>
        <taxon>Natronobacterium</taxon>
    </lineage>
</organism>
<dbReference type="EMBL" id="FOKW01000008">
    <property type="protein sequence ID" value="SFC44840.1"/>
    <property type="molecule type" value="Genomic_DNA"/>
</dbReference>
<feature type="transmembrane region" description="Helical" evidence="1">
    <location>
        <begin position="51"/>
        <end position="72"/>
    </location>
</feature>
<dbReference type="Proteomes" id="UP000199161">
    <property type="component" value="Unassembled WGS sequence"/>
</dbReference>
<sequence>MTHTTTLLDVASTLESTTGVSQYLLVFALAMVPAVEPFVVIPVAIGLGLDPFLTGVAAFSGSVAAVVAIVLARSRLTEWWRRQTGTDVTDSSDRYGRARRVWKRYGLAGLAVAGPILAGIHLTALLASVVGPNDRVTIAWLVAGLAAWTGALVAASVAGLSVLGIP</sequence>
<dbReference type="Pfam" id="PF06695">
    <property type="entry name" value="Sm_multidrug_ex"/>
    <property type="match status" value="1"/>
</dbReference>
<evidence type="ECO:0000313" key="3">
    <source>
        <dbReference type="Proteomes" id="UP000199161"/>
    </source>
</evidence>
<feature type="transmembrane region" description="Helical" evidence="1">
    <location>
        <begin position="138"/>
        <end position="165"/>
    </location>
</feature>
<keyword evidence="1" id="KW-1133">Transmembrane helix</keyword>
<dbReference type="OrthoDB" id="70322at2157"/>
<accession>A0A1I1JHB6</accession>
<evidence type="ECO:0000313" key="2">
    <source>
        <dbReference type="EMBL" id="SFC44840.1"/>
    </source>
</evidence>
<name>A0A1I1JHB6_NATHA</name>
<feature type="transmembrane region" description="Helical" evidence="1">
    <location>
        <begin position="23"/>
        <end position="45"/>
    </location>
</feature>
<protein>
    <submittedName>
        <fullName evidence="2">Putative small multi-drug export protein</fullName>
    </submittedName>
</protein>
<keyword evidence="3" id="KW-1185">Reference proteome</keyword>
<proteinExistence type="predicted"/>
<keyword evidence="1" id="KW-0812">Transmembrane</keyword>